<protein>
    <submittedName>
        <fullName evidence="1">Type II toxin-antitoxin system PemK/MazF family toxin</fullName>
    </submittedName>
</protein>
<organism evidence="1 2">
    <name type="scientific">Helicobacter canis</name>
    <dbReference type="NCBI Taxonomy" id="29419"/>
    <lineage>
        <taxon>Bacteria</taxon>
        <taxon>Pseudomonadati</taxon>
        <taxon>Campylobacterota</taxon>
        <taxon>Epsilonproteobacteria</taxon>
        <taxon>Campylobacterales</taxon>
        <taxon>Helicobacteraceae</taxon>
        <taxon>Helicobacter</taxon>
    </lineage>
</organism>
<dbReference type="PANTHER" id="PTHR33988">
    <property type="entry name" value="ENDORIBONUCLEASE MAZF-RELATED"/>
    <property type="match status" value="1"/>
</dbReference>
<dbReference type="GO" id="GO:0016075">
    <property type="term" value="P:rRNA catabolic process"/>
    <property type="evidence" value="ECO:0007669"/>
    <property type="project" value="TreeGrafter"/>
</dbReference>
<dbReference type="GO" id="GO:0004521">
    <property type="term" value="F:RNA endonuclease activity"/>
    <property type="evidence" value="ECO:0007669"/>
    <property type="project" value="TreeGrafter"/>
</dbReference>
<dbReference type="AlphaFoldDB" id="A0A5M9QMV6"/>
<evidence type="ECO:0000313" key="2">
    <source>
        <dbReference type="Proteomes" id="UP000323707"/>
    </source>
</evidence>
<dbReference type="SUPFAM" id="SSF50118">
    <property type="entry name" value="Cell growth inhibitor/plasmid maintenance toxic component"/>
    <property type="match status" value="1"/>
</dbReference>
<dbReference type="EMBL" id="VXKE01000014">
    <property type="protein sequence ID" value="KAA8709571.1"/>
    <property type="molecule type" value="Genomic_DNA"/>
</dbReference>
<evidence type="ECO:0000313" key="1">
    <source>
        <dbReference type="EMBL" id="KAA8709571.1"/>
    </source>
</evidence>
<proteinExistence type="predicted"/>
<dbReference type="GO" id="GO:0006402">
    <property type="term" value="P:mRNA catabolic process"/>
    <property type="evidence" value="ECO:0007669"/>
    <property type="project" value="TreeGrafter"/>
</dbReference>
<dbReference type="Pfam" id="PF02452">
    <property type="entry name" value="PemK_toxin"/>
    <property type="match status" value="1"/>
</dbReference>
<dbReference type="GO" id="GO:0003677">
    <property type="term" value="F:DNA binding"/>
    <property type="evidence" value="ECO:0007669"/>
    <property type="project" value="InterPro"/>
</dbReference>
<dbReference type="InterPro" id="IPR003477">
    <property type="entry name" value="PemK-like"/>
</dbReference>
<dbReference type="PANTHER" id="PTHR33988:SF2">
    <property type="entry name" value="ENDORIBONUCLEASE MAZF"/>
    <property type="match status" value="1"/>
</dbReference>
<dbReference type="Proteomes" id="UP000323707">
    <property type="component" value="Unassembled WGS sequence"/>
</dbReference>
<accession>A0A5M9QMV6</accession>
<dbReference type="InterPro" id="IPR011067">
    <property type="entry name" value="Plasmid_toxin/cell-grow_inhib"/>
</dbReference>
<comment type="caution">
    <text evidence="1">The sequence shown here is derived from an EMBL/GenBank/DDBJ whole genome shotgun (WGS) entry which is preliminary data.</text>
</comment>
<sequence>MERFDIFWVNLEPTIGSEITKTRPCVIISPNELNYLQTRLIAPITSRGFSAPFRVDFVLEGKEARILCDQIRCVSVKRFLQKISTLGAKEQEKLQGILAEMFA</sequence>
<dbReference type="RefSeq" id="WP_023929861.1">
    <property type="nucleotide sequence ID" value="NZ_JAERIX010000046.1"/>
</dbReference>
<reference evidence="1 2" key="1">
    <citation type="submission" date="2019-09" db="EMBL/GenBank/DDBJ databases">
        <title>Draft genome sequence of various Type strains from the CCUG.</title>
        <authorList>
            <person name="Pineiro-Iglesias B."/>
            <person name="Tunovic T."/>
            <person name="Unosson C."/>
            <person name="Inganas E."/>
            <person name="Ohlen M."/>
            <person name="Cardew S."/>
            <person name="Jensie-Markopoulos S."/>
            <person name="Salva-Serra F."/>
            <person name="Jaen-Luchoro D."/>
            <person name="Karlsson R."/>
            <person name="Svensson-Stadler L."/>
            <person name="Chun J."/>
            <person name="Moore E."/>
        </authorList>
    </citation>
    <scope>NUCLEOTIDE SEQUENCE [LARGE SCALE GENOMIC DNA]</scope>
    <source>
        <strain evidence="1 2">CCUG 32756T</strain>
    </source>
</reference>
<gene>
    <name evidence="1" type="ORF">F4V45_04640</name>
</gene>
<dbReference type="Gene3D" id="2.30.30.110">
    <property type="match status" value="1"/>
</dbReference>
<name>A0A5M9QMV6_9HELI</name>